<protein>
    <submittedName>
        <fullName evidence="1">Uncharacterized protein</fullName>
    </submittedName>
</protein>
<organism evidence="1 2">
    <name type="scientific">Vibrio marisflavi CECT 7928</name>
    <dbReference type="NCBI Taxonomy" id="634439"/>
    <lineage>
        <taxon>Bacteria</taxon>
        <taxon>Pseudomonadati</taxon>
        <taxon>Pseudomonadota</taxon>
        <taxon>Gammaproteobacteria</taxon>
        <taxon>Vibrionales</taxon>
        <taxon>Vibrionaceae</taxon>
        <taxon>Vibrio</taxon>
    </lineage>
</organism>
<accession>A0ABN8E7I9</accession>
<proteinExistence type="predicted"/>
<gene>
    <name evidence="1" type="ORF">VMF7928_03307</name>
</gene>
<comment type="caution">
    <text evidence="1">The sequence shown here is derived from an EMBL/GenBank/DDBJ whole genome shotgun (WGS) entry which is preliminary data.</text>
</comment>
<dbReference type="EMBL" id="CAKLDM010000002">
    <property type="protein sequence ID" value="CAH0541008.1"/>
    <property type="molecule type" value="Genomic_DNA"/>
</dbReference>
<sequence>MNYHYLLNTNLISHQFFQTTEQPRKDTGFNSLIYNRLNKILSQKASQLKNVWKFTLAFKEKKVRFSYENKGITNYLTKNEDIPITECEF</sequence>
<reference evidence="1" key="1">
    <citation type="submission" date="2021-11" db="EMBL/GenBank/DDBJ databases">
        <authorList>
            <person name="Rodrigo-Torres L."/>
            <person name="Arahal R. D."/>
            <person name="Lucena T."/>
        </authorList>
    </citation>
    <scope>NUCLEOTIDE SEQUENCE</scope>
    <source>
        <strain evidence="1">CECT 7928</strain>
    </source>
</reference>
<evidence type="ECO:0000313" key="1">
    <source>
        <dbReference type="EMBL" id="CAH0541008.1"/>
    </source>
</evidence>
<name>A0ABN8E7I9_9VIBR</name>
<dbReference type="Proteomes" id="UP000838748">
    <property type="component" value="Unassembled WGS sequence"/>
</dbReference>
<keyword evidence="2" id="KW-1185">Reference proteome</keyword>
<evidence type="ECO:0000313" key="2">
    <source>
        <dbReference type="Proteomes" id="UP000838748"/>
    </source>
</evidence>